<reference evidence="1" key="1">
    <citation type="submission" date="2021-02" db="EMBL/GenBank/DDBJ databases">
        <authorList>
            <person name="Nowell W R."/>
        </authorList>
    </citation>
    <scope>NUCLEOTIDE SEQUENCE</scope>
</reference>
<protein>
    <submittedName>
        <fullName evidence="1">Uncharacterized protein</fullName>
    </submittedName>
</protein>
<evidence type="ECO:0000313" key="2">
    <source>
        <dbReference type="Proteomes" id="UP000663848"/>
    </source>
</evidence>
<dbReference type="Proteomes" id="UP000663848">
    <property type="component" value="Unassembled WGS sequence"/>
</dbReference>
<dbReference type="AlphaFoldDB" id="A0A821Q693"/>
<accession>A0A821Q693</accession>
<organism evidence="1 2">
    <name type="scientific">Rotaria socialis</name>
    <dbReference type="NCBI Taxonomy" id="392032"/>
    <lineage>
        <taxon>Eukaryota</taxon>
        <taxon>Metazoa</taxon>
        <taxon>Spiralia</taxon>
        <taxon>Gnathifera</taxon>
        <taxon>Rotifera</taxon>
        <taxon>Eurotatoria</taxon>
        <taxon>Bdelloidea</taxon>
        <taxon>Philodinida</taxon>
        <taxon>Philodinidae</taxon>
        <taxon>Rotaria</taxon>
    </lineage>
</organism>
<dbReference type="EMBL" id="CAJOBR010005517">
    <property type="protein sequence ID" value="CAF4820501.1"/>
    <property type="molecule type" value="Genomic_DNA"/>
</dbReference>
<evidence type="ECO:0000313" key="1">
    <source>
        <dbReference type="EMBL" id="CAF4820501.1"/>
    </source>
</evidence>
<proteinExistence type="predicted"/>
<comment type="caution">
    <text evidence="1">The sequence shown here is derived from an EMBL/GenBank/DDBJ whole genome shotgun (WGS) entry which is preliminary data.</text>
</comment>
<name>A0A821Q693_9BILA</name>
<sequence>MHTTTTAASAVELKVWVKTEGRDVMCLLYEPHTTIIEDLKRTVFGNNRDKYQAFLLQQYLRPDTLVPADTSAAEPIKFKFIVQHPNTETNNDADDIADAGIIMDPPDESRSRTMSSNRQVVSKFNKFMNEVKGGSGNVLEYNFSRTSNGT</sequence>
<gene>
    <name evidence="1" type="ORF">QYT958_LOCUS25028</name>
</gene>